<dbReference type="GO" id="GO:0004523">
    <property type="term" value="F:RNA-DNA hybrid ribonuclease activity"/>
    <property type="evidence" value="ECO:0007669"/>
    <property type="project" value="UniProtKB-EC"/>
</dbReference>
<evidence type="ECO:0000256" key="3">
    <source>
        <dbReference type="ARBA" id="ARBA00022670"/>
    </source>
</evidence>
<dbReference type="InterPro" id="IPR001995">
    <property type="entry name" value="Peptidase_A2_cat"/>
</dbReference>
<dbReference type="SUPFAM" id="SSF56672">
    <property type="entry name" value="DNA/RNA polymerases"/>
    <property type="match status" value="1"/>
</dbReference>
<dbReference type="GO" id="GO:0008270">
    <property type="term" value="F:zinc ion binding"/>
    <property type="evidence" value="ECO:0007669"/>
    <property type="project" value="UniProtKB-KW"/>
</dbReference>
<dbReference type="Gene3D" id="3.30.420.10">
    <property type="entry name" value="Ribonuclease H-like superfamily/Ribonuclease H"/>
    <property type="match status" value="1"/>
</dbReference>
<dbReference type="STRING" id="80966.ENSAPOP00000005712"/>
<organism evidence="14 15">
    <name type="scientific">Acanthochromis polyacanthus</name>
    <name type="common">spiny chromis</name>
    <dbReference type="NCBI Taxonomy" id="80966"/>
    <lineage>
        <taxon>Eukaryota</taxon>
        <taxon>Metazoa</taxon>
        <taxon>Chordata</taxon>
        <taxon>Craniata</taxon>
        <taxon>Vertebrata</taxon>
        <taxon>Euteleostomi</taxon>
        <taxon>Actinopterygii</taxon>
        <taxon>Neopterygii</taxon>
        <taxon>Teleostei</taxon>
        <taxon>Neoteleostei</taxon>
        <taxon>Acanthomorphata</taxon>
        <taxon>Ovalentaria</taxon>
        <taxon>Pomacentridae</taxon>
        <taxon>Acanthochromis</taxon>
    </lineage>
</organism>
<keyword evidence="8" id="KW-0479">Metal-binding</keyword>
<keyword evidence="5" id="KW-0378">Hydrolase</keyword>
<dbReference type="GO" id="GO:0004190">
    <property type="term" value="F:aspartic-type endopeptidase activity"/>
    <property type="evidence" value="ECO:0007669"/>
    <property type="project" value="UniProtKB-KW"/>
</dbReference>
<dbReference type="InParanoid" id="A0A3Q1EQC9"/>
<dbReference type="Pfam" id="PF17921">
    <property type="entry name" value="Integrase_H2C2"/>
    <property type="match status" value="1"/>
</dbReference>
<evidence type="ECO:0000256" key="9">
    <source>
        <dbReference type="SAM" id="MobiDB-lite"/>
    </source>
</evidence>
<evidence type="ECO:0000259" key="10">
    <source>
        <dbReference type="PROSITE" id="PS50158"/>
    </source>
</evidence>
<evidence type="ECO:0000256" key="6">
    <source>
        <dbReference type="ARBA" id="ARBA00023125"/>
    </source>
</evidence>
<protein>
    <recommendedName>
        <fullName evidence="7">Gypsy retrotransposon integrase-like protein 1</fullName>
        <ecNumber evidence="2">3.1.26.4</ecNumber>
    </recommendedName>
</protein>
<feature type="domain" description="Peptidase A2" evidence="11">
    <location>
        <begin position="305"/>
        <end position="383"/>
    </location>
</feature>
<dbReference type="InterPro" id="IPR043128">
    <property type="entry name" value="Rev_trsase/Diguanyl_cyclase"/>
</dbReference>
<dbReference type="Gene3D" id="2.40.70.10">
    <property type="entry name" value="Acid Proteases"/>
    <property type="match status" value="1"/>
</dbReference>
<dbReference type="FunFam" id="3.30.420.10:FF:000063">
    <property type="entry name" value="Retrovirus-related Pol polyprotein from transposon 297-like Protein"/>
    <property type="match status" value="1"/>
</dbReference>
<feature type="domain" description="Reverse transcriptase" evidence="12">
    <location>
        <begin position="466"/>
        <end position="644"/>
    </location>
</feature>
<dbReference type="PROSITE" id="PS50878">
    <property type="entry name" value="RT_POL"/>
    <property type="match status" value="1"/>
</dbReference>
<dbReference type="Gene3D" id="4.10.60.10">
    <property type="entry name" value="Zinc finger, CCHC-type"/>
    <property type="match status" value="1"/>
</dbReference>
<evidence type="ECO:0000256" key="2">
    <source>
        <dbReference type="ARBA" id="ARBA00012180"/>
    </source>
</evidence>
<dbReference type="InterPro" id="IPR043502">
    <property type="entry name" value="DNA/RNA_pol_sf"/>
</dbReference>
<evidence type="ECO:0000259" key="13">
    <source>
        <dbReference type="PROSITE" id="PS50994"/>
    </source>
</evidence>
<dbReference type="Gene3D" id="1.10.340.70">
    <property type="match status" value="1"/>
</dbReference>
<dbReference type="PANTHER" id="PTHR37984">
    <property type="entry name" value="PROTEIN CBG26694"/>
    <property type="match status" value="1"/>
</dbReference>
<dbReference type="Gene3D" id="3.10.10.10">
    <property type="entry name" value="HIV Type 1 Reverse Transcriptase, subunit A, domain 1"/>
    <property type="match status" value="1"/>
</dbReference>
<dbReference type="Gene3D" id="3.30.70.270">
    <property type="match status" value="2"/>
</dbReference>
<keyword evidence="4" id="KW-0064">Aspartyl protease</keyword>
<dbReference type="InterPro" id="IPR001584">
    <property type="entry name" value="Integrase_cat-core"/>
</dbReference>
<reference evidence="14" key="1">
    <citation type="submission" date="2025-08" db="UniProtKB">
        <authorList>
            <consortium name="Ensembl"/>
        </authorList>
    </citation>
    <scope>IDENTIFICATION</scope>
</reference>
<dbReference type="Pfam" id="PF17919">
    <property type="entry name" value="RT_RNaseH_2"/>
    <property type="match status" value="1"/>
</dbReference>
<dbReference type="Gene3D" id="3.10.20.370">
    <property type="match status" value="1"/>
</dbReference>
<reference evidence="14" key="2">
    <citation type="submission" date="2025-09" db="UniProtKB">
        <authorList>
            <consortium name="Ensembl"/>
        </authorList>
    </citation>
    <scope>IDENTIFICATION</scope>
</reference>
<evidence type="ECO:0000256" key="1">
    <source>
        <dbReference type="ARBA" id="ARBA00010879"/>
    </source>
</evidence>
<dbReference type="InterPro" id="IPR021109">
    <property type="entry name" value="Peptidase_aspartic_dom_sf"/>
</dbReference>
<dbReference type="PROSITE" id="PS50994">
    <property type="entry name" value="INTEGRASE"/>
    <property type="match status" value="1"/>
</dbReference>
<evidence type="ECO:0000256" key="7">
    <source>
        <dbReference type="ARBA" id="ARBA00039658"/>
    </source>
</evidence>
<dbReference type="InterPro" id="IPR012337">
    <property type="entry name" value="RNaseH-like_sf"/>
</dbReference>
<dbReference type="InterPro" id="IPR041577">
    <property type="entry name" value="RT_RNaseH_2"/>
</dbReference>
<feature type="region of interest" description="Disordered" evidence="9">
    <location>
        <begin position="222"/>
        <end position="280"/>
    </location>
</feature>
<feature type="region of interest" description="Disordered" evidence="9">
    <location>
        <begin position="1284"/>
        <end position="1341"/>
    </location>
</feature>
<dbReference type="PROSITE" id="PS50175">
    <property type="entry name" value="ASP_PROT_RETROV"/>
    <property type="match status" value="1"/>
</dbReference>
<dbReference type="EC" id="3.1.26.4" evidence="2"/>
<accession>A0A3Q1EQC9</accession>
<evidence type="ECO:0000259" key="11">
    <source>
        <dbReference type="PROSITE" id="PS50175"/>
    </source>
</evidence>
<dbReference type="GO" id="GO:0015074">
    <property type="term" value="P:DNA integration"/>
    <property type="evidence" value="ECO:0007669"/>
    <property type="project" value="InterPro"/>
</dbReference>
<dbReference type="FunFam" id="1.10.340.70:FF:000003">
    <property type="entry name" value="Protein CBG25708"/>
    <property type="match status" value="1"/>
</dbReference>
<dbReference type="SUPFAM" id="SSF53098">
    <property type="entry name" value="Ribonuclease H-like"/>
    <property type="match status" value="1"/>
</dbReference>
<evidence type="ECO:0000313" key="15">
    <source>
        <dbReference type="Proteomes" id="UP000257200"/>
    </source>
</evidence>
<keyword evidence="8" id="KW-0863">Zinc-finger</keyword>
<dbReference type="CDD" id="cd09274">
    <property type="entry name" value="RNase_HI_RT_Ty3"/>
    <property type="match status" value="1"/>
</dbReference>
<keyword evidence="8" id="KW-0862">Zinc</keyword>
<evidence type="ECO:0000259" key="12">
    <source>
        <dbReference type="PROSITE" id="PS50878"/>
    </source>
</evidence>
<dbReference type="PANTHER" id="PTHR37984:SF13">
    <property type="entry name" value="RIBONUCLEASE H"/>
    <property type="match status" value="1"/>
</dbReference>
<dbReference type="CDD" id="cd01647">
    <property type="entry name" value="RT_LTR"/>
    <property type="match status" value="1"/>
</dbReference>
<dbReference type="InterPro" id="IPR036397">
    <property type="entry name" value="RNaseH_sf"/>
</dbReference>
<dbReference type="SUPFAM" id="SSF50630">
    <property type="entry name" value="Acid proteases"/>
    <property type="match status" value="1"/>
</dbReference>
<dbReference type="SMART" id="SM00343">
    <property type="entry name" value="ZnF_C2HC"/>
    <property type="match status" value="2"/>
</dbReference>
<evidence type="ECO:0000256" key="5">
    <source>
        <dbReference type="ARBA" id="ARBA00022801"/>
    </source>
</evidence>
<dbReference type="InterPro" id="IPR000477">
    <property type="entry name" value="RT_dom"/>
</dbReference>
<dbReference type="GO" id="GO:0003677">
    <property type="term" value="F:DNA binding"/>
    <property type="evidence" value="ECO:0007669"/>
    <property type="project" value="UniProtKB-KW"/>
</dbReference>
<name>A0A3Q1EQC9_9TELE</name>
<dbReference type="Pfam" id="PF00078">
    <property type="entry name" value="RVT_1"/>
    <property type="match status" value="1"/>
</dbReference>
<dbReference type="GO" id="GO:0006508">
    <property type="term" value="P:proteolysis"/>
    <property type="evidence" value="ECO:0007669"/>
    <property type="project" value="UniProtKB-KW"/>
</dbReference>
<dbReference type="InterPro" id="IPR041588">
    <property type="entry name" value="Integrase_H2C2"/>
</dbReference>
<dbReference type="Proteomes" id="UP000257200">
    <property type="component" value="Unplaced"/>
</dbReference>
<dbReference type="InterPro" id="IPR036875">
    <property type="entry name" value="Znf_CCHC_sf"/>
</dbReference>
<dbReference type="FunFam" id="3.10.20.370:FF:000001">
    <property type="entry name" value="Retrovirus-related Pol polyprotein from transposon 17.6-like protein"/>
    <property type="match status" value="1"/>
</dbReference>
<sequence length="1341" mass="152028">MAGVIGHMDVFDESGEQWTTYIERFEHYVLANDIRDAKKVSVLFSVMGPKTYGLLRSLVAPVKPGDMRYEEIVAALQAHFAPKPLVIAERFRFHKRNQEEGETVAQYVAVLKRLSEHCDFGVYLEDALRDRFVCGLKCETVQKRLLTERDLTFQKAMEFAVSAEIAARDVQQLSNSLKVNAVLAQRGERCRRCGKTNHTDDDCWYKDKECYQCGRKGHTKQRCKSKVKGNRDREYKHKKEKSEMKGDIKRNVKDKKKRIHHVEANEGESDETNSQTDSDLGLYSVSQKGKYSRISLKPVINGRKMEMELDTGAAVSLLPWEEYKRHWSHIPLKPTDTMLKTYTGESLAPEGVIKVQVELNKQSAVLPLYVVKVDAPPLFGREWLRVIKLNWRDLKTVYAIEQRKVDNLETVLRRHTAVFSKMLGTMKGVKAKLTLKPDSAPKFCPPRNVPYALRPRVETELKRLTELGVISSVAHSEWATPVVPVNKKDGTVRLCGDFKVTINPALCVDKYPIPRIEDLFASLAGGQHFSKLDLSNAYLQMEVEESSKKLLTISTQKGLFQFNRLPFGVASSPALFQKAMDQVLLGLPHTHCYLDDILVSGPDKQTHLKTLDAVLCRLEGYGLHLKKEKCLFFQESVEYLGHIIDASGLHKSPEKVRAIVEAPAPCDVSQLRSFLGMLNYYGRFIPDLATVLQPLNKLLNKEKKWQWTSDCESSFKKAKALLTSQEVLTHYNPELPLRLACDASPYGVGAVLSHVMPGGEEKPIAYASRTLSKAERNYAQIEREALAIVFGVRKFHQYLYGNKFTLLTDHRPLTTILSPVKSTPSMAAARMQRWSLLLAAHNYTIQYRKGTLHANADGLSRLPLPHVLIEKPGAVDLFYTSQLDTVPISHTKIRRGTQSDSTLSRVMEMVSTGRFLAAKDVGEELSPYILRRNDLTIQQGCLMWGVRVIVPPKLRPHVLEELHSAHPGVVRMKSLARSYVWWPGIDSEIELQAKSCHTCQRVQKDPGRAPLHPWMWPSSPWERIHVDFAGPFEGHMYMVAVDAHSKWPEVHIMDSTTASKTIQVLRGLFSRYGIPHVLVSDNGPQFCSEEFDTFLKSNGVKHIRSAPYHPASNGLAERFVQTFKHALKSSRGTSSVQQRLDEFLLTYRNTPHATTKETPAMLFIGRKLRSRLDFLKPNVVEAVHQSQDAQQRRRLQHAKDRQFDVGESVLVRDYRKGEDKWTQGVVIERTGPVSYAVNVGTPGVWKRHVDQMLTRPELVSQQTAVNMSVSPALFPQSESLTNVHISASQSKEDTDQAPEITAPPKTQQPAETPPKEHSYVTETVRRYPVRVTKPPVRYREQ</sequence>
<dbReference type="PROSITE" id="PS50158">
    <property type="entry name" value="ZF_CCHC"/>
    <property type="match status" value="1"/>
</dbReference>
<keyword evidence="6" id="KW-0238">DNA-binding</keyword>
<keyword evidence="3" id="KW-0645">Protease</keyword>
<dbReference type="FunFam" id="3.30.70.270:FF:000026">
    <property type="entry name" value="Transposon Ty3-G Gag-Pol polyprotein"/>
    <property type="match status" value="1"/>
</dbReference>
<comment type="similarity">
    <text evidence="1">Belongs to the beta type-B retroviral polymerase family. HERV class-II K(HML-2) pol subfamily.</text>
</comment>
<keyword evidence="15" id="KW-1185">Reference proteome</keyword>
<feature type="compositionally biased region" description="Basic and acidic residues" evidence="9">
    <location>
        <begin position="229"/>
        <end position="251"/>
    </location>
</feature>
<evidence type="ECO:0000256" key="4">
    <source>
        <dbReference type="ARBA" id="ARBA00022750"/>
    </source>
</evidence>
<evidence type="ECO:0000256" key="8">
    <source>
        <dbReference type="PROSITE-ProRule" id="PRU00047"/>
    </source>
</evidence>
<dbReference type="GeneTree" id="ENSGT00940000166555"/>
<dbReference type="InterPro" id="IPR001878">
    <property type="entry name" value="Znf_CCHC"/>
</dbReference>
<dbReference type="SUPFAM" id="SSF57756">
    <property type="entry name" value="Retrovirus zinc finger-like domains"/>
    <property type="match status" value="1"/>
</dbReference>
<feature type="compositionally biased region" description="Basic and acidic residues" evidence="9">
    <location>
        <begin position="1313"/>
        <end position="1325"/>
    </location>
</feature>
<proteinExistence type="inferred from homology"/>
<dbReference type="Ensembl" id="ENSAPOT00000007891.1">
    <property type="protein sequence ID" value="ENSAPOP00000005712.1"/>
    <property type="gene ID" value="ENSAPOG00000007435.1"/>
</dbReference>
<feature type="domain" description="CCHC-type" evidence="10">
    <location>
        <begin position="210"/>
        <end position="225"/>
    </location>
</feature>
<evidence type="ECO:0000313" key="14">
    <source>
        <dbReference type="Ensembl" id="ENSAPOP00000005712.1"/>
    </source>
</evidence>
<dbReference type="Pfam" id="PF00665">
    <property type="entry name" value="rve"/>
    <property type="match status" value="1"/>
</dbReference>
<feature type="domain" description="Integrase catalytic" evidence="13">
    <location>
        <begin position="1016"/>
        <end position="1167"/>
    </location>
</feature>
<dbReference type="InterPro" id="IPR050951">
    <property type="entry name" value="Retrovirus_Pol_polyprotein"/>
</dbReference>